<accession>A0A139SXF9</accession>
<dbReference type="Gene3D" id="1.10.601.10">
    <property type="entry name" value="RNA Polymerase Primary Sigma Factor"/>
    <property type="match status" value="1"/>
</dbReference>
<dbReference type="EMBL" id="LSZO01000040">
    <property type="protein sequence ID" value="KXU39140.1"/>
    <property type="molecule type" value="Genomic_DNA"/>
</dbReference>
<dbReference type="RefSeq" id="WP_068387361.1">
    <property type="nucleotide sequence ID" value="NZ_LSZO01000040.1"/>
</dbReference>
<evidence type="ECO:0000313" key="3">
    <source>
        <dbReference type="Proteomes" id="UP000072660"/>
    </source>
</evidence>
<dbReference type="Proteomes" id="UP000072660">
    <property type="component" value="Unassembled WGS sequence"/>
</dbReference>
<evidence type="ECO:0000256" key="1">
    <source>
        <dbReference type="SAM" id="MobiDB-lite"/>
    </source>
</evidence>
<evidence type="ECO:0000313" key="2">
    <source>
        <dbReference type="EMBL" id="KXU39140.1"/>
    </source>
</evidence>
<organism evidence="2 3">
    <name type="scientific">Ventosimonas gracilis</name>
    <dbReference type="NCBI Taxonomy" id="1680762"/>
    <lineage>
        <taxon>Bacteria</taxon>
        <taxon>Pseudomonadati</taxon>
        <taxon>Pseudomonadota</taxon>
        <taxon>Gammaproteobacteria</taxon>
        <taxon>Pseudomonadales</taxon>
        <taxon>Ventosimonadaceae</taxon>
        <taxon>Ventosimonas</taxon>
    </lineage>
</organism>
<reference evidence="2 3" key="1">
    <citation type="submission" date="2016-02" db="EMBL/GenBank/DDBJ databases">
        <authorList>
            <person name="Wen L."/>
            <person name="He K."/>
            <person name="Yang H."/>
        </authorList>
    </citation>
    <scope>NUCLEOTIDE SEQUENCE [LARGE SCALE GENOMIC DNA]</scope>
    <source>
        <strain evidence="2 3">CV58</strain>
    </source>
</reference>
<protein>
    <submittedName>
        <fullName evidence="2">Uncharacterized protein</fullName>
    </submittedName>
</protein>
<feature type="region of interest" description="Disordered" evidence="1">
    <location>
        <begin position="146"/>
        <end position="183"/>
    </location>
</feature>
<name>A0A139SXF9_9GAMM</name>
<comment type="caution">
    <text evidence="2">The sequence shown here is derived from an EMBL/GenBank/DDBJ whole genome shotgun (WGS) entry which is preliminary data.</text>
</comment>
<feature type="non-terminal residue" evidence="2">
    <location>
        <position position="1"/>
    </location>
</feature>
<feature type="non-terminal residue" evidence="2">
    <location>
        <position position="258"/>
    </location>
</feature>
<dbReference type="AlphaFoldDB" id="A0A139SXF9"/>
<proteinExistence type="predicted"/>
<keyword evidence="3" id="KW-1185">Reference proteome</keyword>
<gene>
    <name evidence="2" type="ORF">AXE65_10140</name>
</gene>
<sequence length="258" mass="29131">LDTLSDDEVRFTLRISRKQWEVTKALFVAKGFIDEALNLLPWNQRLAQADEPCVDVEDDPLIERDQQRRAYEEALVQRQAAAQEAAAMVPAPADEHEHKPDLLNALLAPVEAIPPHIEQEMARIREAMARPQDDEASKERLRAAEAEMRRRLQQKKQAPTDAEPPQVKPARKSKTHDAEKPDEVEQGVWDDFLKLRKTKKAPLTVTALNQIKKEADKANMPLNKALEICCLRGWQGFNAHWLEDDSASSAAPASNCPV</sequence>